<keyword evidence="1" id="KW-1133">Transmembrane helix</keyword>
<name>A0A857GQ79_9GAMM</name>
<proteinExistence type="predicted"/>
<keyword evidence="1" id="KW-0472">Membrane</keyword>
<evidence type="ECO:0000256" key="1">
    <source>
        <dbReference type="SAM" id="Phobius"/>
    </source>
</evidence>
<accession>A0A857GQ79</accession>
<feature type="transmembrane region" description="Helical" evidence="1">
    <location>
        <begin position="12"/>
        <end position="34"/>
    </location>
</feature>
<reference evidence="2 3" key="1">
    <citation type="submission" date="2017-10" db="EMBL/GenBank/DDBJ databases">
        <title>Coral associated bacteria.</title>
        <authorList>
            <person name="Wang X."/>
        </authorList>
    </citation>
    <scope>NUCLEOTIDE SEQUENCE [LARGE SCALE GENOMIC DNA]</scope>
    <source>
        <strain evidence="2 3">SCSIO 43005</strain>
    </source>
</reference>
<evidence type="ECO:0000313" key="3">
    <source>
        <dbReference type="Proteomes" id="UP000463949"/>
    </source>
</evidence>
<gene>
    <name evidence="2" type="ORF">CTT34_05245</name>
</gene>
<protein>
    <submittedName>
        <fullName evidence="2">Uncharacterized protein</fullName>
    </submittedName>
</protein>
<dbReference type="RefSeq" id="WP_159341504.1">
    <property type="nucleotide sequence ID" value="NZ_CP024621.1"/>
</dbReference>
<dbReference type="AlphaFoldDB" id="A0A857GQ79"/>
<evidence type="ECO:0000313" key="2">
    <source>
        <dbReference type="EMBL" id="QHD49141.1"/>
    </source>
</evidence>
<keyword evidence="1" id="KW-0812">Transmembrane</keyword>
<dbReference type="Proteomes" id="UP000463949">
    <property type="component" value="Chromosome"/>
</dbReference>
<dbReference type="KEGG" id="hmd:CTT34_05245"/>
<dbReference type="EMBL" id="CP024621">
    <property type="protein sequence ID" value="QHD49141.1"/>
    <property type="molecule type" value="Genomic_DNA"/>
</dbReference>
<sequence>MEEIPKEITLALSFKTVLITMFSAGLAIIIASILKPSILVLRDLTAWKLIDIFFLNEKTKNNIERLQRYKKRVATQFSNFAEYEIDEKYGAVISARIDGEHTSENYAFIHDDTKSFIEKEIIALEENIKTKTIRLSFILQHLEIKEVENPLTELRKKYAIHYQNDMPRKVKVDYDWTSQDALIEIKKHL</sequence>
<organism evidence="2 3">
    <name type="scientific">Vreelandella aquamarina</name>
    <dbReference type="NCBI Taxonomy" id="77097"/>
    <lineage>
        <taxon>Bacteria</taxon>
        <taxon>Pseudomonadati</taxon>
        <taxon>Pseudomonadota</taxon>
        <taxon>Gammaproteobacteria</taxon>
        <taxon>Oceanospirillales</taxon>
        <taxon>Halomonadaceae</taxon>
        <taxon>Vreelandella</taxon>
    </lineage>
</organism>